<dbReference type="InterPro" id="IPR057135">
    <property type="entry name" value="At4g27190-like_LRR"/>
</dbReference>
<feature type="domain" description="Disease resistance protein At4g27190-like leucine-rich repeats" evidence="2">
    <location>
        <begin position="27"/>
        <end position="126"/>
    </location>
</feature>
<evidence type="ECO:0000313" key="3">
    <source>
        <dbReference type="EMBL" id="KAK7342367.1"/>
    </source>
</evidence>
<dbReference type="InterPro" id="IPR050905">
    <property type="entry name" value="Plant_NBS-LRR"/>
</dbReference>
<dbReference type="PANTHER" id="PTHR33463">
    <property type="entry name" value="NB-ARC DOMAIN-CONTAINING PROTEIN-RELATED"/>
    <property type="match status" value="1"/>
</dbReference>
<keyword evidence="1" id="KW-0611">Plant defense</keyword>
<proteinExistence type="predicted"/>
<protein>
    <recommendedName>
        <fullName evidence="2">Disease resistance protein At4g27190-like leucine-rich repeats domain-containing protein</fullName>
    </recommendedName>
</protein>
<organism evidence="3 4">
    <name type="scientific">Phaseolus coccineus</name>
    <name type="common">Scarlet runner bean</name>
    <name type="synonym">Phaseolus multiflorus</name>
    <dbReference type="NCBI Taxonomy" id="3886"/>
    <lineage>
        <taxon>Eukaryota</taxon>
        <taxon>Viridiplantae</taxon>
        <taxon>Streptophyta</taxon>
        <taxon>Embryophyta</taxon>
        <taxon>Tracheophyta</taxon>
        <taxon>Spermatophyta</taxon>
        <taxon>Magnoliopsida</taxon>
        <taxon>eudicotyledons</taxon>
        <taxon>Gunneridae</taxon>
        <taxon>Pentapetalae</taxon>
        <taxon>rosids</taxon>
        <taxon>fabids</taxon>
        <taxon>Fabales</taxon>
        <taxon>Fabaceae</taxon>
        <taxon>Papilionoideae</taxon>
        <taxon>50 kb inversion clade</taxon>
        <taxon>NPAAA clade</taxon>
        <taxon>indigoferoid/millettioid clade</taxon>
        <taxon>Phaseoleae</taxon>
        <taxon>Phaseolus</taxon>
    </lineage>
</organism>
<dbReference type="Proteomes" id="UP001374584">
    <property type="component" value="Unassembled WGS sequence"/>
</dbReference>
<evidence type="ECO:0000259" key="2">
    <source>
        <dbReference type="Pfam" id="PF23247"/>
    </source>
</evidence>
<keyword evidence="4" id="KW-1185">Reference proteome</keyword>
<dbReference type="PANTHER" id="PTHR33463:SF136">
    <property type="entry name" value="NB-ARC DOMAIN-CONTAINING PROTEIN"/>
    <property type="match status" value="1"/>
</dbReference>
<accession>A0AAN9LYY5</accession>
<reference evidence="3 4" key="1">
    <citation type="submission" date="2024-01" db="EMBL/GenBank/DDBJ databases">
        <title>The genomes of 5 underutilized Papilionoideae crops provide insights into root nodulation and disease resistanc.</title>
        <authorList>
            <person name="Jiang F."/>
        </authorList>
    </citation>
    <scope>NUCLEOTIDE SEQUENCE [LARGE SCALE GENOMIC DNA]</scope>
    <source>
        <strain evidence="3">JINMINGXINNONG_FW02</strain>
        <tissue evidence="3">Leaves</tissue>
    </source>
</reference>
<dbReference type="Pfam" id="PF23247">
    <property type="entry name" value="LRR_RPS2"/>
    <property type="match status" value="1"/>
</dbReference>
<name>A0AAN9LYY5_PHACN</name>
<evidence type="ECO:0000313" key="4">
    <source>
        <dbReference type="Proteomes" id="UP001374584"/>
    </source>
</evidence>
<dbReference type="AlphaFoldDB" id="A0AAN9LYY5"/>
<sequence>MSALNCEKMMEIVACKDALEAKDDWLEFSELTFNCNGLRNLMASSTAKTMVQLKTMKVILCSKLEQIVSNEGSEEGKVIKIVFNKLITVELEGLKKKRSFCSYKECEFEFPSLEIVIVRECPKMEKFSERESITPKLKNVFGVEGDEKAQWHWEGHLNATIQNVLNHNVSVAFVLYRR</sequence>
<evidence type="ECO:0000256" key="1">
    <source>
        <dbReference type="ARBA" id="ARBA00022821"/>
    </source>
</evidence>
<dbReference type="EMBL" id="JAYMYR010000009">
    <property type="protein sequence ID" value="KAK7342367.1"/>
    <property type="molecule type" value="Genomic_DNA"/>
</dbReference>
<comment type="caution">
    <text evidence="3">The sequence shown here is derived from an EMBL/GenBank/DDBJ whole genome shotgun (WGS) entry which is preliminary data.</text>
</comment>
<gene>
    <name evidence="3" type="ORF">VNO80_25316</name>
</gene>